<name>A0A0K0EHE8_STRER</name>
<reference evidence="1" key="1">
    <citation type="submission" date="2015-08" db="UniProtKB">
        <authorList>
            <consortium name="WormBaseParasite"/>
        </authorList>
    </citation>
    <scope>IDENTIFICATION</scope>
</reference>
<proteinExistence type="predicted"/>
<accession>A0A0K0EHE8</accession>
<evidence type="ECO:0000313" key="1">
    <source>
        <dbReference type="WBParaSite" id="SSTP_0000890500.1"/>
    </source>
</evidence>
<dbReference type="WBParaSite" id="SSTP_0000890500.1">
    <property type="protein sequence ID" value="SSTP_0000890500.1"/>
    <property type="gene ID" value="SSTP_0000890500"/>
</dbReference>
<protein>
    <submittedName>
        <fullName evidence="1">Uncharacterized protein</fullName>
    </submittedName>
</protein>
<dbReference type="AlphaFoldDB" id="A0A0K0EHE8"/>
<sequence length="76" mass="9069">MTISFLYPVQLQSLSKNDDNEEFHSYMNEFPSKKGWNYLDETSLNFINKIKRNFPFVPSRGKKLQERFNFQGSRGK</sequence>
<organism evidence="1">
    <name type="scientific">Strongyloides stercoralis</name>
    <name type="common">Threadworm</name>
    <dbReference type="NCBI Taxonomy" id="6248"/>
    <lineage>
        <taxon>Eukaryota</taxon>
        <taxon>Metazoa</taxon>
        <taxon>Ecdysozoa</taxon>
        <taxon>Nematoda</taxon>
        <taxon>Chromadorea</taxon>
        <taxon>Rhabditida</taxon>
        <taxon>Tylenchina</taxon>
        <taxon>Panagrolaimomorpha</taxon>
        <taxon>Strongyloidoidea</taxon>
        <taxon>Strongyloididae</taxon>
        <taxon>Strongyloides</taxon>
    </lineage>
</organism>